<accession>A0A4Y4CPU6</accession>
<keyword evidence="2 3" id="KW-0378">Hydrolase</keyword>
<dbReference type="InterPro" id="IPR020476">
    <property type="entry name" value="Nudix_hydrolase"/>
</dbReference>
<dbReference type="CDD" id="cd04683">
    <property type="entry name" value="NUDIX_Hydrolase"/>
    <property type="match status" value="1"/>
</dbReference>
<gene>
    <name evidence="5" type="ORF">ZRA01_09940</name>
</gene>
<reference evidence="5 6" key="1">
    <citation type="submission" date="2019-06" db="EMBL/GenBank/DDBJ databases">
        <title>Whole genome shotgun sequence of Zoogloea ramigera NBRC 15342.</title>
        <authorList>
            <person name="Hosoyama A."/>
            <person name="Uohara A."/>
            <person name="Ohji S."/>
            <person name="Ichikawa N."/>
        </authorList>
    </citation>
    <scope>NUCLEOTIDE SEQUENCE [LARGE SCALE GENOMIC DNA]</scope>
    <source>
        <strain evidence="5 6">NBRC 15342</strain>
    </source>
</reference>
<comment type="similarity">
    <text evidence="3">Belongs to the Nudix hydrolase family.</text>
</comment>
<proteinExistence type="inferred from homology"/>
<evidence type="ECO:0000313" key="6">
    <source>
        <dbReference type="Proteomes" id="UP000318422"/>
    </source>
</evidence>
<evidence type="ECO:0000256" key="3">
    <source>
        <dbReference type="RuleBase" id="RU003476"/>
    </source>
</evidence>
<evidence type="ECO:0000256" key="2">
    <source>
        <dbReference type="ARBA" id="ARBA00022801"/>
    </source>
</evidence>
<evidence type="ECO:0000256" key="1">
    <source>
        <dbReference type="ARBA" id="ARBA00001946"/>
    </source>
</evidence>
<comment type="cofactor">
    <cofactor evidence="1">
        <name>Mg(2+)</name>
        <dbReference type="ChEBI" id="CHEBI:18420"/>
    </cofactor>
</comment>
<dbReference type="PROSITE" id="PS51462">
    <property type="entry name" value="NUDIX"/>
    <property type="match status" value="1"/>
</dbReference>
<dbReference type="InterPro" id="IPR015797">
    <property type="entry name" value="NUDIX_hydrolase-like_dom_sf"/>
</dbReference>
<dbReference type="InterPro" id="IPR020084">
    <property type="entry name" value="NUDIX_hydrolase_CS"/>
</dbReference>
<dbReference type="AlphaFoldDB" id="A0A4Y4CPU6"/>
<name>A0A4Y4CPU6_ZOORA</name>
<dbReference type="RefSeq" id="WP_141349913.1">
    <property type="nucleotide sequence ID" value="NZ_BJNV01000011.1"/>
</dbReference>
<keyword evidence="6" id="KW-1185">Reference proteome</keyword>
<dbReference type="Pfam" id="PF00293">
    <property type="entry name" value="NUDIX"/>
    <property type="match status" value="1"/>
</dbReference>
<dbReference type="PANTHER" id="PTHR43046">
    <property type="entry name" value="GDP-MANNOSE MANNOSYL HYDROLASE"/>
    <property type="match status" value="1"/>
</dbReference>
<evidence type="ECO:0000313" key="5">
    <source>
        <dbReference type="EMBL" id="GEC94921.1"/>
    </source>
</evidence>
<evidence type="ECO:0000259" key="4">
    <source>
        <dbReference type="PROSITE" id="PS51462"/>
    </source>
</evidence>
<dbReference type="GO" id="GO:0016787">
    <property type="term" value="F:hydrolase activity"/>
    <property type="evidence" value="ECO:0007669"/>
    <property type="project" value="UniProtKB-KW"/>
</dbReference>
<comment type="caution">
    <text evidence="5">The sequence shown here is derived from an EMBL/GenBank/DDBJ whole genome shotgun (WGS) entry which is preliminary data.</text>
</comment>
<dbReference type="InterPro" id="IPR000086">
    <property type="entry name" value="NUDIX_hydrolase_dom"/>
</dbReference>
<dbReference type="PANTHER" id="PTHR43046:SF16">
    <property type="entry name" value="ADP-RIBOSE PYROPHOSPHATASE YJHB-RELATED"/>
    <property type="match status" value="1"/>
</dbReference>
<dbReference type="OrthoDB" id="21342at2"/>
<dbReference type="EMBL" id="BJNV01000011">
    <property type="protein sequence ID" value="GEC94921.1"/>
    <property type="molecule type" value="Genomic_DNA"/>
</dbReference>
<protein>
    <recommendedName>
        <fullName evidence="4">Nudix hydrolase domain-containing protein</fullName>
    </recommendedName>
</protein>
<dbReference type="PROSITE" id="PS00893">
    <property type="entry name" value="NUDIX_BOX"/>
    <property type="match status" value="1"/>
</dbReference>
<dbReference type="Gene3D" id="3.90.79.10">
    <property type="entry name" value="Nucleoside Triphosphate Pyrophosphohydrolase"/>
    <property type="match status" value="1"/>
</dbReference>
<dbReference type="Proteomes" id="UP000318422">
    <property type="component" value="Unassembled WGS sequence"/>
</dbReference>
<organism evidence="5 6">
    <name type="scientific">Zoogloea ramigera</name>
    <dbReference type="NCBI Taxonomy" id="350"/>
    <lineage>
        <taxon>Bacteria</taxon>
        <taxon>Pseudomonadati</taxon>
        <taxon>Pseudomonadota</taxon>
        <taxon>Betaproteobacteria</taxon>
        <taxon>Rhodocyclales</taxon>
        <taxon>Zoogloeaceae</taxon>
        <taxon>Zoogloea</taxon>
    </lineage>
</organism>
<sequence>MRHAGIPTGVHVLLERGGEVLLMRRAGTGFFDGLYSLPGGHVEEGESLRATAVREMREELGIELAEASLEVLGVVHRRSDTNRIDFFLRAQAWLGEPQIAEPNKCDDLRWFARNALPAAIVPYVRDALTAGAGPWISESGWG</sequence>
<dbReference type="PRINTS" id="PR00502">
    <property type="entry name" value="NUDIXFAMILY"/>
</dbReference>
<feature type="domain" description="Nudix hydrolase" evidence="4">
    <location>
        <begin position="5"/>
        <end position="133"/>
    </location>
</feature>
<dbReference type="SUPFAM" id="SSF55811">
    <property type="entry name" value="Nudix"/>
    <property type="match status" value="1"/>
</dbReference>